<dbReference type="STRING" id="734.B0187_01200"/>
<evidence type="ECO:0000313" key="2">
    <source>
        <dbReference type="Proteomes" id="UP000190867"/>
    </source>
</evidence>
<dbReference type="Proteomes" id="UP000190867">
    <property type="component" value="Unassembled WGS sequence"/>
</dbReference>
<dbReference type="AlphaFoldDB" id="A0A1T0AUR4"/>
<dbReference type="EMBL" id="MUYA01000002">
    <property type="protein sequence ID" value="OOS00552.1"/>
    <property type="molecule type" value="Genomic_DNA"/>
</dbReference>
<evidence type="ECO:0000313" key="1">
    <source>
        <dbReference type="EMBL" id="OOS00552.1"/>
    </source>
</evidence>
<dbReference type="OrthoDB" id="9792813at2"/>
<proteinExistence type="predicted"/>
<accession>A0A1T0AUR4</accession>
<keyword evidence="2" id="KW-1185">Reference proteome</keyword>
<sequence>MLNKEHIMEKTLTKPTAQSVKAFLDKWQHSNEVKKYDAHDEALHQLFSQLPNNQKLSDVLLKVSTLNDFYSTNIFQTYSVAKNIVALENVDERLKNGDISVVDDIRHNIIKDKKFDFYSFATKYCSQHNNKDFPIYDNFVDKILFELNKVEKFYSFKRTDLKDYKKFKEVVLAFQKYFGLEEFSIRQIDTYLWQYGKKMFSTSKEKK</sequence>
<gene>
    <name evidence="1" type="ORF">B0187_01200</name>
</gene>
<name>A0A1T0AUR4_9PAST</name>
<comment type="caution">
    <text evidence="1">The sequence shown here is derived from an EMBL/GenBank/DDBJ whole genome shotgun (WGS) entry which is preliminary data.</text>
</comment>
<protein>
    <submittedName>
        <fullName evidence="1">Uncharacterized protein</fullName>
    </submittedName>
</protein>
<reference evidence="1 2" key="1">
    <citation type="submission" date="2017-02" db="EMBL/GenBank/DDBJ databases">
        <title>Draft genome sequence of Haemophilus paracuniculus CCUG 43573 type strain.</title>
        <authorList>
            <person name="Engstrom-Jakobsson H."/>
            <person name="Salva-Serra F."/>
            <person name="Thorell K."/>
            <person name="Gonzales-Siles L."/>
            <person name="Karlsson R."/>
            <person name="Boulund F."/>
            <person name="Engstrand L."/>
            <person name="Kristiansson E."/>
            <person name="Moore E."/>
        </authorList>
    </citation>
    <scope>NUCLEOTIDE SEQUENCE [LARGE SCALE GENOMIC DNA]</scope>
    <source>
        <strain evidence="1 2">CCUG 43573</strain>
    </source>
</reference>
<organism evidence="1 2">
    <name type="scientific">Haemophilus paracuniculus</name>
    <dbReference type="NCBI Taxonomy" id="734"/>
    <lineage>
        <taxon>Bacteria</taxon>
        <taxon>Pseudomonadati</taxon>
        <taxon>Pseudomonadota</taxon>
        <taxon>Gammaproteobacteria</taxon>
        <taxon>Pasteurellales</taxon>
        <taxon>Pasteurellaceae</taxon>
        <taxon>Haemophilus</taxon>
    </lineage>
</organism>